<evidence type="ECO:0000256" key="1">
    <source>
        <dbReference type="SAM" id="MobiDB-lite"/>
    </source>
</evidence>
<comment type="caution">
    <text evidence="2">The sequence shown here is derived from an EMBL/GenBank/DDBJ whole genome shotgun (WGS) entry which is preliminary data.</text>
</comment>
<evidence type="ECO:0000313" key="3">
    <source>
        <dbReference type="Proteomes" id="UP000789901"/>
    </source>
</evidence>
<feature type="compositionally biased region" description="Basic and acidic residues" evidence="1">
    <location>
        <begin position="1"/>
        <end position="11"/>
    </location>
</feature>
<feature type="non-terminal residue" evidence="2">
    <location>
        <position position="1"/>
    </location>
</feature>
<organism evidence="2 3">
    <name type="scientific">Gigaspora margarita</name>
    <dbReference type="NCBI Taxonomy" id="4874"/>
    <lineage>
        <taxon>Eukaryota</taxon>
        <taxon>Fungi</taxon>
        <taxon>Fungi incertae sedis</taxon>
        <taxon>Mucoromycota</taxon>
        <taxon>Glomeromycotina</taxon>
        <taxon>Glomeromycetes</taxon>
        <taxon>Diversisporales</taxon>
        <taxon>Gigasporaceae</taxon>
        <taxon>Gigaspora</taxon>
    </lineage>
</organism>
<keyword evidence="3" id="KW-1185">Reference proteome</keyword>
<protein>
    <submittedName>
        <fullName evidence="2">22106_t:CDS:1</fullName>
    </submittedName>
</protein>
<feature type="region of interest" description="Disordered" evidence="1">
    <location>
        <begin position="1"/>
        <end position="22"/>
    </location>
</feature>
<name>A0ABN7XHT5_GIGMA</name>
<feature type="compositionally biased region" description="Polar residues" evidence="1">
    <location>
        <begin position="108"/>
        <end position="118"/>
    </location>
</feature>
<feature type="non-terminal residue" evidence="2">
    <location>
        <position position="118"/>
    </location>
</feature>
<feature type="region of interest" description="Disordered" evidence="1">
    <location>
        <begin position="82"/>
        <end position="118"/>
    </location>
</feature>
<proteinExistence type="predicted"/>
<feature type="compositionally biased region" description="Basic and acidic residues" evidence="1">
    <location>
        <begin position="95"/>
        <end position="104"/>
    </location>
</feature>
<gene>
    <name evidence="2" type="ORF">GMARGA_LOCUS42797</name>
</gene>
<accession>A0ABN7XHT5</accession>
<sequence>NEKHEEPEQVPHHAPTPDTAMDNMEISTSIVNTQIQQSAECSIGKENQTNTGSSQVTNDKRTEMIELTTKDTVTQEVHMIEAPDKGEYAVTQQDRSNENLHDELDTLPPTSNTTAQSK</sequence>
<reference evidence="2 3" key="1">
    <citation type="submission" date="2021-06" db="EMBL/GenBank/DDBJ databases">
        <authorList>
            <person name="Kallberg Y."/>
            <person name="Tangrot J."/>
            <person name="Rosling A."/>
        </authorList>
    </citation>
    <scope>NUCLEOTIDE SEQUENCE [LARGE SCALE GENOMIC DNA]</scope>
    <source>
        <strain evidence="2 3">120-4 pot B 10/14</strain>
    </source>
</reference>
<dbReference type="Proteomes" id="UP000789901">
    <property type="component" value="Unassembled WGS sequence"/>
</dbReference>
<dbReference type="EMBL" id="CAJVQB010131623">
    <property type="protein sequence ID" value="CAG8853976.1"/>
    <property type="molecule type" value="Genomic_DNA"/>
</dbReference>
<evidence type="ECO:0000313" key="2">
    <source>
        <dbReference type="EMBL" id="CAG8853976.1"/>
    </source>
</evidence>